<dbReference type="PANTHER" id="PTHR23506:SF23">
    <property type="entry name" value="GH10249P"/>
    <property type="match status" value="1"/>
</dbReference>
<evidence type="ECO:0000256" key="1">
    <source>
        <dbReference type="ARBA" id="ARBA00004141"/>
    </source>
</evidence>
<proteinExistence type="predicted"/>
<dbReference type="Gene3D" id="1.20.1250.20">
    <property type="entry name" value="MFS general substrate transporter like domains"/>
    <property type="match status" value="2"/>
</dbReference>
<keyword evidence="4 6" id="KW-1133">Transmembrane helix</keyword>
<feature type="transmembrane region" description="Helical" evidence="6">
    <location>
        <begin position="17"/>
        <end position="41"/>
    </location>
</feature>
<dbReference type="EMBL" id="JBHSKX010000001">
    <property type="protein sequence ID" value="MFC5367056.1"/>
    <property type="molecule type" value="Genomic_DNA"/>
</dbReference>
<comment type="subcellular location">
    <subcellularLocation>
        <location evidence="1">Membrane</location>
        <topology evidence="1">Multi-pass membrane protein</topology>
    </subcellularLocation>
</comment>
<dbReference type="InterPro" id="IPR036259">
    <property type="entry name" value="MFS_trans_sf"/>
</dbReference>
<reference evidence="8 9" key="1">
    <citation type="journal article" date="2019" name="Int. J. Syst. Evol. Microbiol.">
        <title>The Global Catalogue of Microorganisms (GCM) 10K type strain sequencing project: providing services to taxonomists for standard genome sequencing and annotation.</title>
        <authorList>
            <consortium name="The Broad Institute Genomics Platform"/>
            <consortium name="The Broad Institute Genome Sequencing Center for Infectious Disease"/>
            <person name="Wu L."/>
            <person name="Ma J."/>
        </authorList>
    </citation>
    <scope>NUCLEOTIDE SEQUENCE [LARGE SCALE GENOMIC DNA]</scope>
    <source>
        <strain evidence="8 9">CGMCC 1.12237</strain>
    </source>
</reference>
<feature type="transmembrane region" description="Helical" evidence="6">
    <location>
        <begin position="222"/>
        <end position="241"/>
    </location>
</feature>
<keyword evidence="3 6" id="KW-0812">Transmembrane</keyword>
<dbReference type="InterPro" id="IPR020846">
    <property type="entry name" value="MFS_dom"/>
</dbReference>
<keyword evidence="5 6" id="KW-0472">Membrane</keyword>
<evidence type="ECO:0000256" key="3">
    <source>
        <dbReference type="ARBA" id="ARBA00022692"/>
    </source>
</evidence>
<feature type="transmembrane region" description="Helical" evidence="6">
    <location>
        <begin position="169"/>
        <end position="190"/>
    </location>
</feature>
<feature type="transmembrane region" description="Helical" evidence="6">
    <location>
        <begin position="285"/>
        <end position="304"/>
    </location>
</feature>
<dbReference type="GO" id="GO:0016020">
    <property type="term" value="C:membrane"/>
    <property type="evidence" value="ECO:0007669"/>
    <property type="project" value="UniProtKB-SubCell"/>
</dbReference>
<evidence type="ECO:0000313" key="8">
    <source>
        <dbReference type="EMBL" id="MFC5367056.1"/>
    </source>
</evidence>
<evidence type="ECO:0000256" key="2">
    <source>
        <dbReference type="ARBA" id="ARBA00022448"/>
    </source>
</evidence>
<keyword evidence="2" id="KW-0813">Transport</keyword>
<gene>
    <name evidence="8" type="ORF">ACFPJ5_08890</name>
</gene>
<evidence type="ECO:0000259" key="7">
    <source>
        <dbReference type="PROSITE" id="PS50850"/>
    </source>
</evidence>
<protein>
    <submittedName>
        <fullName evidence="8">MFS transporter</fullName>
    </submittedName>
</protein>
<evidence type="ECO:0000256" key="5">
    <source>
        <dbReference type="ARBA" id="ARBA00023136"/>
    </source>
</evidence>
<dbReference type="PROSITE" id="PS50850">
    <property type="entry name" value="MFS"/>
    <property type="match status" value="1"/>
</dbReference>
<feature type="transmembrane region" description="Helical" evidence="6">
    <location>
        <begin position="107"/>
        <end position="129"/>
    </location>
</feature>
<dbReference type="SUPFAM" id="SSF103473">
    <property type="entry name" value="MFS general substrate transporter"/>
    <property type="match status" value="1"/>
</dbReference>
<feature type="transmembrane region" description="Helical" evidence="6">
    <location>
        <begin position="53"/>
        <end position="70"/>
    </location>
</feature>
<dbReference type="Proteomes" id="UP001596201">
    <property type="component" value="Unassembled WGS sequence"/>
</dbReference>
<evidence type="ECO:0000313" key="9">
    <source>
        <dbReference type="Proteomes" id="UP001596201"/>
    </source>
</evidence>
<dbReference type="InterPro" id="IPR011701">
    <property type="entry name" value="MFS"/>
</dbReference>
<dbReference type="Pfam" id="PF07690">
    <property type="entry name" value="MFS_1"/>
    <property type="match status" value="1"/>
</dbReference>
<accession>A0ABD5RAN0</accession>
<organism evidence="8 9">
    <name type="scientific">Salinirubrum litoreum</name>
    <dbReference type="NCBI Taxonomy" id="1126234"/>
    <lineage>
        <taxon>Archaea</taxon>
        <taxon>Methanobacteriati</taxon>
        <taxon>Methanobacteriota</taxon>
        <taxon>Stenosarchaea group</taxon>
        <taxon>Halobacteria</taxon>
        <taxon>Halobacteriales</taxon>
        <taxon>Haloferacaceae</taxon>
        <taxon>Salinirubrum</taxon>
    </lineage>
</organism>
<evidence type="ECO:0000256" key="6">
    <source>
        <dbReference type="SAM" id="Phobius"/>
    </source>
</evidence>
<feature type="transmembrane region" description="Helical" evidence="6">
    <location>
        <begin position="396"/>
        <end position="416"/>
    </location>
</feature>
<feature type="domain" description="Major facilitator superfamily (MFS) profile" evidence="7">
    <location>
        <begin position="16"/>
        <end position="420"/>
    </location>
</feature>
<feature type="transmembrane region" description="Helical" evidence="6">
    <location>
        <begin position="324"/>
        <end position="341"/>
    </location>
</feature>
<keyword evidence="9" id="KW-1185">Reference proteome</keyword>
<dbReference type="PANTHER" id="PTHR23506">
    <property type="entry name" value="GH10249P"/>
    <property type="match status" value="1"/>
</dbReference>
<dbReference type="AlphaFoldDB" id="A0ABD5RAN0"/>
<comment type="caution">
    <text evidence="8">The sequence shown here is derived from an EMBL/GenBank/DDBJ whole genome shotgun (WGS) entry which is preliminary data.</text>
</comment>
<dbReference type="RefSeq" id="WP_227231542.1">
    <property type="nucleotide sequence ID" value="NZ_JAJCVJ010000004.1"/>
</dbReference>
<dbReference type="InterPro" id="IPR050930">
    <property type="entry name" value="MFS_Vesicular_Transporter"/>
</dbReference>
<evidence type="ECO:0000256" key="4">
    <source>
        <dbReference type="ARBA" id="ARBA00022989"/>
    </source>
</evidence>
<name>A0ABD5RAN0_9EURY</name>
<sequence length="431" mass="45181">MSGSGNALGLLARDREFAALAGSAFARAQAYSTILIALALYAERFGTTGTIEGLFGTAFAIVQLLIVLPLGRKVDTGNAKYFLLVGLAINVVVFVGFALVSNAVDVILVRVVQGVGASMLWITGSTVVGEISPEDASGRWLGSYNQVGAFSSLAGDLVGGYLLYAYDMWIAYAVLSAVTVGAFVLVLLYLRDNPGGKTDPEEASGRETLEALFDRPLIRSLVFFRLAFSVGKMAVIIFLPIYARTEFGISAFAIGWILAGGKLTKSIVQGYMGDLTDRVGRKPSFVAVGALVYGLGTALIPLALYAEGAIAPVTLSAVGRSVELGGAFFTLFAAYGVLGIADSIRLPASMALFVEEGEQFDSVASSMSLRSISWKIGQVVGPVFVGVVKDYISTEVAFLTAAGFIVVATGVFVVSYRSARATPTAEPTLGD</sequence>
<feature type="transmembrane region" description="Helical" evidence="6">
    <location>
        <begin position="82"/>
        <end position="101"/>
    </location>
</feature>